<keyword evidence="2" id="KW-1185">Reference proteome</keyword>
<evidence type="ECO:0000313" key="1">
    <source>
        <dbReference type="EMBL" id="QTC91771.1"/>
    </source>
</evidence>
<accession>A0A975C0Y4</accession>
<dbReference type="EMBL" id="CP062222">
    <property type="protein sequence ID" value="QTC91771.1"/>
    <property type="molecule type" value="Genomic_DNA"/>
</dbReference>
<dbReference type="KEGG" id="bgoe:IFJ75_02220"/>
<name>A0A975C0Y4_9CAUL</name>
<dbReference type="AlphaFoldDB" id="A0A975C0Y4"/>
<proteinExistence type="predicted"/>
<dbReference type="Proteomes" id="UP000663918">
    <property type="component" value="Chromosome"/>
</dbReference>
<dbReference type="RefSeq" id="WP_207870946.1">
    <property type="nucleotide sequence ID" value="NZ_CP062222.1"/>
</dbReference>
<evidence type="ECO:0000313" key="2">
    <source>
        <dbReference type="Proteomes" id="UP000663918"/>
    </source>
</evidence>
<organism evidence="1 2">
    <name type="scientific">Brevundimonas goettingensis</name>
    <dbReference type="NCBI Taxonomy" id="2774190"/>
    <lineage>
        <taxon>Bacteria</taxon>
        <taxon>Pseudomonadati</taxon>
        <taxon>Pseudomonadota</taxon>
        <taxon>Alphaproteobacteria</taxon>
        <taxon>Caulobacterales</taxon>
        <taxon>Caulobacteraceae</taxon>
        <taxon>Brevundimonas</taxon>
    </lineage>
</organism>
<reference evidence="1" key="1">
    <citation type="submission" date="2020-09" db="EMBL/GenBank/DDBJ databases">
        <title>Brevundimonas sp. LVF2 isolated from a puddle in Goettingen, Germany.</title>
        <authorList>
            <person name="Friedrich I."/>
            <person name="Klassen A."/>
            <person name="Hannes N."/>
            <person name="Schneider D."/>
            <person name="Hertel R."/>
            <person name="Daniel R."/>
        </authorList>
    </citation>
    <scope>NUCLEOTIDE SEQUENCE</scope>
    <source>
        <strain evidence="1">LVF2</strain>
    </source>
</reference>
<protein>
    <submittedName>
        <fullName evidence="1">Uncharacterized protein</fullName>
    </submittedName>
</protein>
<sequence>METLSPAQVAAFKAIRDRLGAEERAVVDIASVEAVYSARASASHWNFDLPAHAADEALGEGATDALRRALVATWALELPGRVKEADLPPEVLQFYPFWLDKLAAFLTEAAETGADYDRDHWAKDVRFSLVLSVPGAKTQTIDLSSPMGPGQVVRNGRDGYGWSQLIAYVKAQGWKKPWLEVHTESRHTDDFSESGWDQAWASAAAICKRRPELAGMIGSSWFYDPPLEMISPRMAYLRLNPLKGGAFIIHQGPGQIHSDRAGATSPTRRGMIEKGEYLPRSWLVAWPKSTLIPWADKRAASMVEAEKEAA</sequence>
<gene>
    <name evidence="1" type="ORF">IFJ75_02220</name>
</gene>